<sequence>MNTQLRNQHIFLWLIIAIILPTGLLISTEIPSSYLSNFDNSKATSDVNYYVEGNHLTFQVFHPFKAPTVFLYAIEKNNKEHFLGDVTAKGNFHFKIPSNTISLKVFDQHNKISLIQLSLKR</sequence>
<reference evidence="1 2" key="1">
    <citation type="submission" date="2020-04" db="EMBL/GenBank/DDBJ databases">
        <title>Flammeovirga sp. SR4, a novel species isolated from seawater.</title>
        <authorList>
            <person name="Wang X."/>
        </authorList>
    </citation>
    <scope>NUCLEOTIDE SEQUENCE [LARGE SCALE GENOMIC DNA]</scope>
    <source>
        <strain evidence="1 2">SR4</strain>
    </source>
</reference>
<comment type="caution">
    <text evidence="1">The sequence shown here is derived from an EMBL/GenBank/DDBJ whole genome shotgun (WGS) entry which is preliminary data.</text>
</comment>
<dbReference type="Proteomes" id="UP000585050">
    <property type="component" value="Unassembled WGS sequence"/>
</dbReference>
<proteinExistence type="predicted"/>
<gene>
    <name evidence="1" type="ORF">HGP29_07320</name>
</gene>
<keyword evidence="2" id="KW-1185">Reference proteome</keyword>
<accession>A0A7X8SIV0</accession>
<dbReference type="AlphaFoldDB" id="A0A7X8SIV0"/>
<dbReference type="EMBL" id="JABAIL010000002">
    <property type="protein sequence ID" value="NLR91011.1"/>
    <property type="molecule type" value="Genomic_DNA"/>
</dbReference>
<dbReference type="RefSeq" id="WP_168881716.1">
    <property type="nucleotide sequence ID" value="NZ_JABAIL010000002.1"/>
</dbReference>
<name>A0A7X8SIV0_9BACT</name>
<protein>
    <submittedName>
        <fullName evidence="1">Uncharacterized protein</fullName>
    </submittedName>
</protein>
<evidence type="ECO:0000313" key="1">
    <source>
        <dbReference type="EMBL" id="NLR91011.1"/>
    </source>
</evidence>
<evidence type="ECO:0000313" key="2">
    <source>
        <dbReference type="Proteomes" id="UP000585050"/>
    </source>
</evidence>
<organism evidence="1 2">
    <name type="scientific">Flammeovirga agarivorans</name>
    <dbReference type="NCBI Taxonomy" id="2726742"/>
    <lineage>
        <taxon>Bacteria</taxon>
        <taxon>Pseudomonadati</taxon>
        <taxon>Bacteroidota</taxon>
        <taxon>Cytophagia</taxon>
        <taxon>Cytophagales</taxon>
        <taxon>Flammeovirgaceae</taxon>
        <taxon>Flammeovirga</taxon>
    </lineage>
</organism>